<keyword evidence="6" id="KW-1185">Reference proteome</keyword>
<dbReference type="AlphaFoldDB" id="A0A8S1YCN1"/>
<evidence type="ECO:0000313" key="2">
    <source>
        <dbReference type="EMBL" id="CAD8210952.1"/>
    </source>
</evidence>
<dbReference type="EMBL" id="CAJJDP010000154">
    <property type="protein sequence ID" value="CAD8210952.1"/>
    <property type="molecule type" value="Genomic_DNA"/>
</dbReference>
<proteinExistence type="predicted"/>
<name>A0A8S1YCN1_PAROT</name>
<dbReference type="EMBL" id="CAJJDP010000154">
    <property type="protein sequence ID" value="CAD8210972.1"/>
    <property type="molecule type" value="Genomic_DNA"/>
</dbReference>
<evidence type="ECO:0000313" key="3">
    <source>
        <dbReference type="EMBL" id="CAD8210958.1"/>
    </source>
</evidence>
<evidence type="ECO:0000313" key="6">
    <source>
        <dbReference type="Proteomes" id="UP000683925"/>
    </source>
</evidence>
<sequence length="239" mass="27676">MISFIKILFIEPLLIYKGCVESTGSECSNNGWTNGNQVTQCQGINYMGSYTGGHRIQKRFWCPSDKKMKLSFTLAKFDSWDEESVFIYQDGQLIDKITHAPFDGSNLCQLWFPDVLDYRSYNFQLSKGQNYVTFSLVDNLQTESEESWGIRDIKLQVVSPCIDFYSECNYQGDLWKVCQGNQTISARYIPFKIKSIYMLVSGVEVQFKDPHFKGGIKQTYTTDQTCLDDYHFPKYQNLL</sequence>
<protein>
    <submittedName>
        <fullName evidence="3">Uncharacterized protein</fullName>
    </submittedName>
</protein>
<dbReference type="EMBL" id="CAJJDP010000154">
    <property type="protein sequence ID" value="CAD8210980.1"/>
    <property type="molecule type" value="Genomic_DNA"/>
</dbReference>
<gene>
    <name evidence="2" type="ORF">POCTA_138.1.T1520116</name>
    <name evidence="3" type="ORF">POCTA_138.1.T1520119</name>
    <name evidence="4" type="ORF">POCTA_138.1.T1520127</name>
    <name evidence="5" type="ORF">POCTA_138.1.T1520131</name>
</gene>
<dbReference type="PANTHER" id="PTHR39767">
    <property type="entry name" value="CALCIUM/CALMODULIN-BINDING MEMBRANE PROTEIN PCM4-RELATED"/>
    <property type="match status" value="1"/>
</dbReference>
<feature type="signal peptide" evidence="1">
    <location>
        <begin position="1"/>
        <end position="22"/>
    </location>
</feature>
<evidence type="ECO:0000313" key="4">
    <source>
        <dbReference type="EMBL" id="CAD8210972.1"/>
    </source>
</evidence>
<evidence type="ECO:0000256" key="1">
    <source>
        <dbReference type="SAM" id="SignalP"/>
    </source>
</evidence>
<comment type="caution">
    <text evidence="3">The sequence shown here is derived from an EMBL/GenBank/DDBJ whole genome shotgun (WGS) entry which is preliminary data.</text>
</comment>
<dbReference type="Proteomes" id="UP000683925">
    <property type="component" value="Unassembled WGS sequence"/>
</dbReference>
<dbReference type="PANTHER" id="PTHR39767:SF2">
    <property type="entry name" value="CHROMOSOME UNDETERMINED SCAFFOLD_1, WHOLE GENOME SHOTGUN SEQUENCE"/>
    <property type="match status" value="1"/>
</dbReference>
<dbReference type="EMBL" id="CAJJDP010000154">
    <property type="protein sequence ID" value="CAD8210958.1"/>
    <property type="molecule type" value="Genomic_DNA"/>
</dbReference>
<accession>A0A8S1YCN1</accession>
<dbReference type="OMA" id="ECQGINY"/>
<reference evidence="3" key="1">
    <citation type="submission" date="2021-01" db="EMBL/GenBank/DDBJ databases">
        <authorList>
            <consortium name="Genoscope - CEA"/>
            <person name="William W."/>
        </authorList>
    </citation>
    <scope>NUCLEOTIDE SEQUENCE</scope>
</reference>
<evidence type="ECO:0000313" key="5">
    <source>
        <dbReference type="EMBL" id="CAD8210980.1"/>
    </source>
</evidence>
<organism evidence="3 6">
    <name type="scientific">Paramecium octaurelia</name>
    <dbReference type="NCBI Taxonomy" id="43137"/>
    <lineage>
        <taxon>Eukaryota</taxon>
        <taxon>Sar</taxon>
        <taxon>Alveolata</taxon>
        <taxon>Ciliophora</taxon>
        <taxon>Intramacronucleata</taxon>
        <taxon>Oligohymenophorea</taxon>
        <taxon>Peniculida</taxon>
        <taxon>Parameciidae</taxon>
        <taxon>Paramecium</taxon>
    </lineage>
</organism>
<dbReference type="OrthoDB" id="296076at2759"/>
<feature type="chain" id="PRO_5036434467" evidence="1">
    <location>
        <begin position="23"/>
        <end position="239"/>
    </location>
</feature>
<keyword evidence="1" id="KW-0732">Signal</keyword>